<gene>
    <name evidence="2" type="ORF">ACFPOF_24545</name>
</gene>
<reference evidence="3" key="1">
    <citation type="journal article" date="2019" name="Int. J. Syst. Evol. Microbiol.">
        <title>The Global Catalogue of Microorganisms (GCM) 10K type strain sequencing project: providing services to taxonomists for standard genome sequencing and annotation.</title>
        <authorList>
            <consortium name="The Broad Institute Genomics Platform"/>
            <consortium name="The Broad Institute Genome Sequencing Center for Infectious Disease"/>
            <person name="Wu L."/>
            <person name="Ma J."/>
        </authorList>
    </citation>
    <scope>NUCLEOTIDE SEQUENCE [LARGE SCALE GENOMIC DNA]</scope>
    <source>
        <strain evidence="3">CGMCC 1.18575</strain>
    </source>
</reference>
<protein>
    <submittedName>
        <fullName evidence="2">Glycerophosphodiester phosphodiesterase family protein</fullName>
    </submittedName>
</protein>
<dbReference type="PANTHER" id="PTHR46211">
    <property type="entry name" value="GLYCEROPHOSPHORYL DIESTER PHOSPHODIESTERASE"/>
    <property type="match status" value="1"/>
</dbReference>
<keyword evidence="3" id="KW-1185">Reference proteome</keyword>
<dbReference type="EMBL" id="JBHSMI010000052">
    <property type="protein sequence ID" value="MFC5405923.1"/>
    <property type="molecule type" value="Genomic_DNA"/>
</dbReference>
<dbReference type="SUPFAM" id="SSF51695">
    <property type="entry name" value="PLC-like phosphodiesterases"/>
    <property type="match status" value="1"/>
</dbReference>
<dbReference type="Gene3D" id="3.20.20.190">
    <property type="entry name" value="Phosphatidylinositol (PI) phosphodiesterase"/>
    <property type="match status" value="1"/>
</dbReference>
<dbReference type="PROSITE" id="PS51704">
    <property type="entry name" value="GP_PDE"/>
    <property type="match status" value="1"/>
</dbReference>
<dbReference type="Proteomes" id="UP001596113">
    <property type="component" value="Unassembled WGS sequence"/>
</dbReference>
<evidence type="ECO:0000313" key="2">
    <source>
        <dbReference type="EMBL" id="MFC5405923.1"/>
    </source>
</evidence>
<proteinExistence type="predicted"/>
<dbReference type="InterPro" id="IPR017946">
    <property type="entry name" value="PLC-like_Pdiesterase_TIM-brl"/>
</dbReference>
<evidence type="ECO:0000259" key="1">
    <source>
        <dbReference type="PROSITE" id="PS51704"/>
    </source>
</evidence>
<accession>A0ABW0HZG5</accession>
<dbReference type="Pfam" id="PF03009">
    <property type="entry name" value="GDPD"/>
    <property type="match status" value="1"/>
</dbReference>
<evidence type="ECO:0000313" key="3">
    <source>
        <dbReference type="Proteomes" id="UP001596113"/>
    </source>
</evidence>
<feature type="domain" description="GP-PDE" evidence="1">
    <location>
        <begin position="53"/>
        <end position="300"/>
    </location>
</feature>
<dbReference type="RefSeq" id="WP_378137643.1">
    <property type="nucleotide sequence ID" value="NZ_JBHSMI010000052.1"/>
</dbReference>
<organism evidence="2 3">
    <name type="scientific">Cohnella soli</name>
    <dbReference type="NCBI Taxonomy" id="425005"/>
    <lineage>
        <taxon>Bacteria</taxon>
        <taxon>Bacillati</taxon>
        <taxon>Bacillota</taxon>
        <taxon>Bacilli</taxon>
        <taxon>Bacillales</taxon>
        <taxon>Paenibacillaceae</taxon>
        <taxon>Cohnella</taxon>
    </lineage>
</organism>
<sequence length="301" mass="33612">MRRQRRLRKIWHQHTLVTSARIPLIAAVCLFVIYNSSSSSLAGVPSPQTEEHPLAIGHRGASGYAPENTLASYRIAVSLHADYIEIDLQMTEDGELVAMHDDTVDRTTNGSGKVRHMTLAEVKALDAGSKFNALNPAYAKAEFVGEKVPTLREIFDAFGDSTKYMLETKIPSDNPGLEDKLWALVRSRGLENRIAVQSFSKASLLRMRSFDNDVPLYQLLWYTRRAAPLSGRTLSDIASYADGVGANFSRIDEKYIWKVRRAGLKMLPYTINTRSGMRRALAWGASGLHTDYPDRLKEVAP</sequence>
<dbReference type="InterPro" id="IPR030395">
    <property type="entry name" value="GP_PDE_dom"/>
</dbReference>
<dbReference type="PANTHER" id="PTHR46211:SF7">
    <property type="entry name" value="GLYCEROPHOSPHODIESTER PHOSPHODIESTERASE"/>
    <property type="match status" value="1"/>
</dbReference>
<comment type="caution">
    <text evidence="2">The sequence shown here is derived from an EMBL/GenBank/DDBJ whole genome shotgun (WGS) entry which is preliminary data.</text>
</comment>
<name>A0ABW0HZG5_9BACL</name>